<name>A0AAW2HJ84_9NEOP</name>
<accession>A0AAW2HJ84</accession>
<feature type="region of interest" description="Disordered" evidence="1">
    <location>
        <begin position="89"/>
        <end position="116"/>
    </location>
</feature>
<dbReference type="EMBL" id="JARGDH010000004">
    <property type="protein sequence ID" value="KAL0269869.1"/>
    <property type="molecule type" value="Genomic_DNA"/>
</dbReference>
<evidence type="ECO:0000256" key="1">
    <source>
        <dbReference type="SAM" id="MobiDB-lite"/>
    </source>
</evidence>
<dbReference type="AlphaFoldDB" id="A0AAW2HJ84"/>
<feature type="compositionally biased region" description="Polar residues" evidence="1">
    <location>
        <begin position="95"/>
        <end position="116"/>
    </location>
</feature>
<sequence>MWEKGVGGDLEKVCRKADAVGLKFSKIRCEYMRIVQQMQRQLYQLGLNPEEAEADISTLMRLKRFTFGKACSAETSKCPLVNPEPSFDCPKQLRPQPSNECQRQSKTQQSSGRYFW</sequence>
<protein>
    <submittedName>
        <fullName evidence="2">Uncharacterized protein</fullName>
    </submittedName>
</protein>
<gene>
    <name evidence="2" type="ORF">PYX00_007458</name>
</gene>
<proteinExistence type="predicted"/>
<organism evidence="2">
    <name type="scientific">Menopon gallinae</name>
    <name type="common">poultry shaft louse</name>
    <dbReference type="NCBI Taxonomy" id="328185"/>
    <lineage>
        <taxon>Eukaryota</taxon>
        <taxon>Metazoa</taxon>
        <taxon>Ecdysozoa</taxon>
        <taxon>Arthropoda</taxon>
        <taxon>Hexapoda</taxon>
        <taxon>Insecta</taxon>
        <taxon>Pterygota</taxon>
        <taxon>Neoptera</taxon>
        <taxon>Paraneoptera</taxon>
        <taxon>Psocodea</taxon>
        <taxon>Troctomorpha</taxon>
        <taxon>Phthiraptera</taxon>
        <taxon>Amblycera</taxon>
        <taxon>Menoponidae</taxon>
        <taxon>Menopon</taxon>
    </lineage>
</organism>
<comment type="caution">
    <text evidence="2">The sequence shown here is derived from an EMBL/GenBank/DDBJ whole genome shotgun (WGS) entry which is preliminary data.</text>
</comment>
<evidence type="ECO:0000313" key="2">
    <source>
        <dbReference type="EMBL" id="KAL0269869.1"/>
    </source>
</evidence>
<reference evidence="2" key="1">
    <citation type="journal article" date="2024" name="Gigascience">
        <title>Chromosome-level genome of the poultry shaft louse Menopon gallinae provides insight into the host-switching and adaptive evolution of parasitic lice.</title>
        <authorList>
            <person name="Xu Y."/>
            <person name="Ma L."/>
            <person name="Liu S."/>
            <person name="Liang Y."/>
            <person name="Liu Q."/>
            <person name="He Z."/>
            <person name="Tian L."/>
            <person name="Duan Y."/>
            <person name="Cai W."/>
            <person name="Li H."/>
            <person name="Song F."/>
        </authorList>
    </citation>
    <scope>NUCLEOTIDE SEQUENCE</scope>
    <source>
        <strain evidence="2">Cailab_2023a</strain>
    </source>
</reference>